<organism evidence="7 8">
    <name type="scientific">Pseudomonas fluorescens</name>
    <dbReference type="NCBI Taxonomy" id="294"/>
    <lineage>
        <taxon>Bacteria</taxon>
        <taxon>Pseudomonadati</taxon>
        <taxon>Pseudomonadota</taxon>
        <taxon>Gammaproteobacteria</taxon>
        <taxon>Pseudomonadales</taxon>
        <taxon>Pseudomonadaceae</taxon>
        <taxon>Pseudomonas</taxon>
    </lineage>
</organism>
<dbReference type="GO" id="GO:0006412">
    <property type="term" value="P:translation"/>
    <property type="evidence" value="ECO:0007669"/>
    <property type="project" value="InterPro"/>
</dbReference>
<feature type="region of interest" description="Disordered" evidence="5">
    <location>
        <begin position="35"/>
        <end position="66"/>
    </location>
</feature>
<dbReference type="OrthoDB" id="9811748at2"/>
<evidence type="ECO:0000256" key="4">
    <source>
        <dbReference type="ARBA" id="ARBA00035412"/>
    </source>
</evidence>
<evidence type="ECO:0000313" key="7">
    <source>
        <dbReference type="EMBL" id="VVO93498.1"/>
    </source>
</evidence>
<evidence type="ECO:0000259" key="6">
    <source>
        <dbReference type="Pfam" id="PF16320"/>
    </source>
</evidence>
<dbReference type="InterPro" id="IPR008932">
    <property type="entry name" value="Ribosomal_bL12_oligo"/>
</dbReference>
<evidence type="ECO:0000256" key="1">
    <source>
        <dbReference type="ARBA" id="ARBA00007197"/>
    </source>
</evidence>
<dbReference type="EMBL" id="CABVIH010000011">
    <property type="protein sequence ID" value="VVO93498.1"/>
    <property type="molecule type" value="Genomic_DNA"/>
</dbReference>
<keyword evidence="3" id="KW-0687">Ribonucleoprotein</keyword>
<feature type="compositionally biased region" description="Basic and acidic residues" evidence="5">
    <location>
        <begin position="35"/>
        <end position="44"/>
    </location>
</feature>
<proteinExistence type="inferred from homology"/>
<feature type="domain" description="Large ribosomal subunit protein bL12 oligomerization" evidence="6">
    <location>
        <begin position="4"/>
        <end position="35"/>
    </location>
</feature>
<keyword evidence="2" id="KW-0689">Ribosomal protein</keyword>
<dbReference type="SUPFAM" id="SSF48300">
    <property type="entry name" value="Ribosomal protein L7/12, oligomerisation (N-terminal) domain"/>
    <property type="match status" value="1"/>
</dbReference>
<accession>A0A5E7JWS2</accession>
<dbReference type="GO" id="GO:1990904">
    <property type="term" value="C:ribonucleoprotein complex"/>
    <property type="evidence" value="ECO:0007669"/>
    <property type="project" value="UniProtKB-KW"/>
</dbReference>
<gene>
    <name evidence="7" type="ORF">PS880_02432</name>
</gene>
<dbReference type="GO" id="GO:0003735">
    <property type="term" value="F:structural constituent of ribosome"/>
    <property type="evidence" value="ECO:0007669"/>
    <property type="project" value="InterPro"/>
</dbReference>
<evidence type="ECO:0000313" key="8">
    <source>
        <dbReference type="Proteomes" id="UP000375525"/>
    </source>
</evidence>
<protein>
    <recommendedName>
        <fullName evidence="4">50S ribosomal protein L7/L12</fullName>
    </recommendedName>
</protein>
<dbReference type="Gene3D" id="1.20.5.710">
    <property type="entry name" value="Single helix bin"/>
    <property type="match status" value="1"/>
</dbReference>
<dbReference type="AlphaFoldDB" id="A0A5E7JWS2"/>
<dbReference type="RefSeq" id="WP_150779927.1">
    <property type="nucleotide sequence ID" value="NZ_CABVIH010000011.1"/>
</dbReference>
<feature type="compositionally biased region" description="Low complexity" evidence="5">
    <location>
        <begin position="46"/>
        <end position="63"/>
    </location>
</feature>
<evidence type="ECO:0000256" key="2">
    <source>
        <dbReference type="ARBA" id="ARBA00022980"/>
    </source>
</evidence>
<sequence>MSLTNDQIIEAIGEKSVLESVETIKALEEKFGVHASKDQTHTPRQENLNSIFNSNESSSSSISHPIAPGTKIHVLYDGESFTGEAAEYFKTSSGSWALAVNINVNAGTQIKGFLARKNPVFTLL</sequence>
<reference evidence="7 8" key="1">
    <citation type="submission" date="2019-09" db="EMBL/GenBank/DDBJ databases">
        <authorList>
            <person name="Chandra G."/>
            <person name="Truman W A."/>
        </authorList>
    </citation>
    <scope>NUCLEOTIDE SEQUENCE [LARGE SCALE GENOMIC DNA]</scope>
    <source>
        <strain evidence="7">PS880</strain>
    </source>
</reference>
<name>A0A5E7JWS2_PSEFL</name>
<comment type="similarity">
    <text evidence="1">Belongs to the bacterial ribosomal protein bL12 family.</text>
</comment>
<evidence type="ECO:0000256" key="3">
    <source>
        <dbReference type="ARBA" id="ARBA00023274"/>
    </source>
</evidence>
<dbReference type="Pfam" id="PF16320">
    <property type="entry name" value="Ribosomal_L12_N"/>
    <property type="match status" value="1"/>
</dbReference>
<dbReference type="Proteomes" id="UP000375525">
    <property type="component" value="Unassembled WGS sequence"/>
</dbReference>
<dbReference type="InterPro" id="IPR036235">
    <property type="entry name" value="Ribosomal_bL12_oligo_N_sf"/>
</dbReference>
<dbReference type="GO" id="GO:0005840">
    <property type="term" value="C:ribosome"/>
    <property type="evidence" value="ECO:0007669"/>
    <property type="project" value="UniProtKB-KW"/>
</dbReference>
<evidence type="ECO:0000256" key="5">
    <source>
        <dbReference type="SAM" id="MobiDB-lite"/>
    </source>
</evidence>